<dbReference type="GO" id="GO:0009102">
    <property type="term" value="P:biotin biosynthetic process"/>
    <property type="evidence" value="ECO:0007669"/>
    <property type="project" value="UniProtKB-UniRule"/>
</dbReference>
<sequence length="246" mass="27180">MAKGIFIVGTDTDVGKTVVTAGLVYLLRKNGYHAASFKAVQSGGIQWEEKLVSSDARFVKEVSQWEEVQENICGYCLKTPVSPHLAARLEGLKLEKSVILEKYQALCNQYDYVIVEGSGGLIVPLINPNYMVHHLVKDLDLPVVVVARTGVGTINHTVLTVKYGQHMGLEVKGIIMNGYTGKIAEKDNMQVIQDLTGVPVIGVINRLQGIDVEKGAFGNLREEFERKIDMKVFLKMMKETKGCGRK</sequence>
<comment type="catalytic activity">
    <reaction evidence="8">
        <text>(7R,8S)-8-amino-7-(carboxyamino)nonanoate + ATP = (4R,5S)-dethiobiotin + ADP + phosphate + H(+)</text>
        <dbReference type="Rhea" id="RHEA:63684"/>
        <dbReference type="ChEBI" id="CHEBI:15378"/>
        <dbReference type="ChEBI" id="CHEBI:30616"/>
        <dbReference type="ChEBI" id="CHEBI:43474"/>
        <dbReference type="ChEBI" id="CHEBI:149470"/>
        <dbReference type="ChEBI" id="CHEBI:149473"/>
        <dbReference type="ChEBI" id="CHEBI:456216"/>
    </reaction>
</comment>
<keyword evidence="7 9" id="KW-0460">Magnesium</keyword>
<dbReference type="NCBIfam" id="TIGR00347">
    <property type="entry name" value="bioD"/>
    <property type="match status" value="1"/>
</dbReference>
<evidence type="ECO:0000313" key="10">
    <source>
        <dbReference type="EMBL" id="KXG78643.1"/>
    </source>
</evidence>
<dbReference type="SUPFAM" id="SSF52540">
    <property type="entry name" value="P-loop containing nucleoside triphosphate hydrolases"/>
    <property type="match status" value="1"/>
</dbReference>
<evidence type="ECO:0000313" key="11">
    <source>
        <dbReference type="Proteomes" id="UP000070456"/>
    </source>
</evidence>
<evidence type="ECO:0000256" key="2">
    <source>
        <dbReference type="ARBA" id="ARBA00022598"/>
    </source>
</evidence>
<dbReference type="PATRIC" id="fig|520762.4.peg.195"/>
<dbReference type="Gene3D" id="3.40.50.300">
    <property type="entry name" value="P-loop containing nucleotide triphosphate hydrolases"/>
    <property type="match status" value="1"/>
</dbReference>
<dbReference type="OrthoDB" id="9802097at2"/>
<keyword evidence="4 9" id="KW-0547">Nucleotide-binding</keyword>
<dbReference type="EC" id="6.3.3.3" evidence="9"/>
<comment type="subunit">
    <text evidence="9">Homodimer.</text>
</comment>
<dbReference type="Proteomes" id="UP000070456">
    <property type="component" value="Unassembled WGS sequence"/>
</dbReference>
<evidence type="ECO:0000256" key="4">
    <source>
        <dbReference type="ARBA" id="ARBA00022741"/>
    </source>
</evidence>
<evidence type="ECO:0000256" key="8">
    <source>
        <dbReference type="ARBA" id="ARBA00047386"/>
    </source>
</evidence>
<feature type="binding site" evidence="9">
    <location>
        <position position="42"/>
    </location>
    <ligand>
        <name>substrate</name>
    </ligand>
</feature>
<comment type="subcellular location">
    <subcellularLocation>
        <location evidence="9">Cytoplasm</location>
    </subcellularLocation>
</comment>
<dbReference type="InterPro" id="IPR027417">
    <property type="entry name" value="P-loop_NTPase"/>
</dbReference>
<keyword evidence="11" id="KW-1185">Reference proteome</keyword>
<evidence type="ECO:0000256" key="5">
    <source>
        <dbReference type="ARBA" id="ARBA00022756"/>
    </source>
</evidence>
<gene>
    <name evidence="10" type="primary">bioD1</name>
    <name evidence="9" type="synonym">bioD</name>
    <name evidence="10" type="ORF">AN619_01690</name>
</gene>
<dbReference type="GO" id="GO:0000287">
    <property type="term" value="F:magnesium ion binding"/>
    <property type="evidence" value="ECO:0007669"/>
    <property type="project" value="UniProtKB-UniRule"/>
</dbReference>
<comment type="similarity">
    <text evidence="9">Belongs to the dethiobiotin synthetase family.</text>
</comment>
<keyword evidence="6 9" id="KW-0067">ATP-binding</keyword>
<comment type="cofactor">
    <cofactor evidence="9">
        <name>Mg(2+)</name>
        <dbReference type="ChEBI" id="CHEBI:18420"/>
    </cofactor>
</comment>
<dbReference type="AlphaFoldDB" id="A0A140LDL8"/>
<feature type="binding site" evidence="9">
    <location>
        <position position="55"/>
    </location>
    <ligand>
        <name>Mg(2+)</name>
        <dbReference type="ChEBI" id="CHEBI:18420"/>
    </ligand>
</feature>
<evidence type="ECO:0000256" key="1">
    <source>
        <dbReference type="ARBA" id="ARBA00022490"/>
    </source>
</evidence>
<evidence type="ECO:0000256" key="3">
    <source>
        <dbReference type="ARBA" id="ARBA00022723"/>
    </source>
</evidence>
<feature type="binding site" evidence="9">
    <location>
        <position position="17"/>
    </location>
    <ligand>
        <name>Mg(2+)</name>
        <dbReference type="ChEBI" id="CHEBI:18420"/>
    </ligand>
</feature>
<dbReference type="CDD" id="cd03109">
    <property type="entry name" value="DTBS"/>
    <property type="match status" value="1"/>
</dbReference>
<dbReference type="HAMAP" id="MF_00336">
    <property type="entry name" value="BioD"/>
    <property type="match status" value="1"/>
</dbReference>
<evidence type="ECO:0000256" key="7">
    <source>
        <dbReference type="ARBA" id="ARBA00022842"/>
    </source>
</evidence>
<feature type="binding site" evidence="9">
    <location>
        <position position="55"/>
    </location>
    <ligand>
        <name>ATP</name>
        <dbReference type="ChEBI" id="CHEBI:30616"/>
    </ligand>
</feature>
<dbReference type="GO" id="GO:0005829">
    <property type="term" value="C:cytosol"/>
    <property type="evidence" value="ECO:0007669"/>
    <property type="project" value="TreeGrafter"/>
</dbReference>
<protein>
    <recommendedName>
        <fullName evidence="9">ATP-dependent dethiobiotin synthetase BioD</fullName>
        <ecNumber evidence="9">6.3.3.3</ecNumber>
    </recommendedName>
    <alternativeName>
        <fullName evidence="9">DTB synthetase</fullName>
        <shortName evidence="9">DTBS</shortName>
    </alternativeName>
    <alternativeName>
        <fullName evidence="9">Dethiobiotin synthase</fullName>
    </alternativeName>
</protein>
<keyword evidence="5 9" id="KW-0093">Biotin biosynthesis</keyword>
<feature type="binding site" evidence="9">
    <location>
        <begin position="13"/>
        <end position="18"/>
    </location>
    <ligand>
        <name>ATP</name>
        <dbReference type="ChEBI" id="CHEBI:30616"/>
    </ligand>
</feature>
<proteinExistence type="inferred from homology"/>
<dbReference type="PIRSF" id="PIRSF006755">
    <property type="entry name" value="DTB_synth"/>
    <property type="match status" value="1"/>
</dbReference>
<reference evidence="10 11" key="1">
    <citation type="submission" date="2015-12" db="EMBL/GenBank/DDBJ databases">
        <title>Draft genome sequence of the thermoanaerobe Thermotalea metallivorans, an isolate from the runoff channel of the Great Artesian Basin, Australia.</title>
        <authorList>
            <person name="Patel B.K."/>
        </authorList>
    </citation>
    <scope>NUCLEOTIDE SEQUENCE [LARGE SCALE GENOMIC DNA]</scope>
    <source>
        <strain evidence="10 11">B2-1</strain>
    </source>
</reference>
<comment type="pathway">
    <text evidence="9">Cofactor biosynthesis; biotin biosynthesis; biotin from 7,8-diaminononanoate: step 1/2.</text>
</comment>
<dbReference type="EMBL" id="LOEE01000004">
    <property type="protein sequence ID" value="KXG78643.1"/>
    <property type="molecule type" value="Genomic_DNA"/>
</dbReference>
<dbReference type="RefSeq" id="WP_068554142.1">
    <property type="nucleotide sequence ID" value="NZ_LOEE01000004.1"/>
</dbReference>
<organism evidence="10 11">
    <name type="scientific">Thermotalea metallivorans</name>
    <dbReference type="NCBI Taxonomy" id="520762"/>
    <lineage>
        <taxon>Bacteria</taxon>
        <taxon>Bacillati</taxon>
        <taxon>Bacillota</taxon>
        <taxon>Clostridia</taxon>
        <taxon>Peptostreptococcales</taxon>
        <taxon>Thermotaleaceae</taxon>
        <taxon>Thermotalea</taxon>
    </lineage>
</organism>
<keyword evidence="3 9" id="KW-0479">Metal-binding</keyword>
<feature type="active site" evidence="9">
    <location>
        <position position="38"/>
    </location>
</feature>
<dbReference type="GO" id="GO:0042803">
    <property type="term" value="F:protein homodimerization activity"/>
    <property type="evidence" value="ECO:0007669"/>
    <property type="project" value="UniProtKB-ARBA"/>
</dbReference>
<comment type="catalytic activity">
    <reaction evidence="9">
        <text>(7R,8S)-7,8-diammoniononanoate + CO2 + ATP = (4R,5S)-dethiobiotin + ADP + phosphate + 3 H(+)</text>
        <dbReference type="Rhea" id="RHEA:15805"/>
        <dbReference type="ChEBI" id="CHEBI:15378"/>
        <dbReference type="ChEBI" id="CHEBI:16526"/>
        <dbReference type="ChEBI" id="CHEBI:30616"/>
        <dbReference type="ChEBI" id="CHEBI:43474"/>
        <dbReference type="ChEBI" id="CHEBI:149469"/>
        <dbReference type="ChEBI" id="CHEBI:149473"/>
        <dbReference type="ChEBI" id="CHEBI:456216"/>
        <dbReference type="EC" id="6.3.3.3"/>
    </reaction>
</comment>
<evidence type="ECO:0000256" key="6">
    <source>
        <dbReference type="ARBA" id="ARBA00022840"/>
    </source>
</evidence>
<comment type="caution">
    <text evidence="9">Lacks conserved residue(s) required for the propagation of feature annotation.</text>
</comment>
<comment type="caution">
    <text evidence="10">The sequence shown here is derived from an EMBL/GenBank/DDBJ whole genome shotgun (WGS) entry which is preliminary data.</text>
</comment>
<dbReference type="PANTHER" id="PTHR43210">
    <property type="entry name" value="DETHIOBIOTIN SYNTHETASE"/>
    <property type="match status" value="1"/>
</dbReference>
<dbReference type="STRING" id="520762.AN619_01690"/>
<comment type="function">
    <text evidence="9">Catalyzes a mechanistically unusual reaction, the ATP-dependent insertion of CO2 between the N7 and N8 nitrogen atoms of 7,8-diaminopelargonic acid (DAPA, also called 7,8-diammoniononanoate) to form a ureido ring.</text>
</comment>
<dbReference type="GO" id="GO:0005524">
    <property type="term" value="F:ATP binding"/>
    <property type="evidence" value="ECO:0007669"/>
    <property type="project" value="UniProtKB-UniRule"/>
</dbReference>
<evidence type="ECO:0000256" key="9">
    <source>
        <dbReference type="HAMAP-Rule" id="MF_00336"/>
    </source>
</evidence>
<dbReference type="Pfam" id="PF13500">
    <property type="entry name" value="AAA_26"/>
    <property type="match status" value="1"/>
</dbReference>
<feature type="binding site" evidence="9">
    <location>
        <begin position="116"/>
        <end position="119"/>
    </location>
    <ligand>
        <name>ATP</name>
        <dbReference type="ChEBI" id="CHEBI:30616"/>
    </ligand>
</feature>
<keyword evidence="1 9" id="KW-0963">Cytoplasm</keyword>
<accession>A0A140LDL8</accession>
<dbReference type="InterPro" id="IPR004472">
    <property type="entry name" value="DTB_synth_BioD"/>
</dbReference>
<dbReference type="GO" id="GO:0004141">
    <property type="term" value="F:dethiobiotin synthase activity"/>
    <property type="evidence" value="ECO:0007669"/>
    <property type="project" value="UniProtKB-UniRule"/>
</dbReference>
<name>A0A140LDL8_9FIRM</name>
<dbReference type="PANTHER" id="PTHR43210:SF2">
    <property type="entry name" value="ATP-DEPENDENT DETHIOBIOTIN SYNTHETASE BIOD 2"/>
    <property type="match status" value="1"/>
</dbReference>
<keyword evidence="2 9" id="KW-0436">Ligase</keyword>
<dbReference type="UniPathway" id="UPA00078">
    <property type="reaction ID" value="UER00161"/>
</dbReference>
<feature type="binding site" evidence="9">
    <location>
        <position position="116"/>
    </location>
    <ligand>
        <name>Mg(2+)</name>
        <dbReference type="ChEBI" id="CHEBI:18420"/>
    </ligand>
</feature>
<dbReference type="FunFam" id="3.40.50.300:FF:000292">
    <property type="entry name" value="ATP-dependent dethiobiotin synthetase BioD"/>
    <property type="match status" value="1"/>
</dbReference>